<proteinExistence type="predicted"/>
<name>A0A9P3PS18_LYOSH</name>
<evidence type="ECO:0000313" key="2">
    <source>
        <dbReference type="EMBL" id="GLB40518.1"/>
    </source>
</evidence>
<evidence type="ECO:0000256" key="1">
    <source>
        <dbReference type="SAM" id="MobiDB-lite"/>
    </source>
</evidence>
<dbReference type="OrthoDB" id="2552152at2759"/>
<keyword evidence="3" id="KW-1185">Reference proteome</keyword>
<feature type="region of interest" description="Disordered" evidence="1">
    <location>
        <begin position="217"/>
        <end position="273"/>
    </location>
</feature>
<gene>
    <name evidence="2" type="ORF">LshimejAT787_0803890</name>
</gene>
<dbReference type="EMBL" id="BRPK01000008">
    <property type="protein sequence ID" value="GLB40518.1"/>
    <property type="molecule type" value="Genomic_DNA"/>
</dbReference>
<feature type="region of interest" description="Disordered" evidence="1">
    <location>
        <begin position="112"/>
        <end position="163"/>
    </location>
</feature>
<evidence type="ECO:0008006" key="4">
    <source>
        <dbReference type="Google" id="ProtNLM"/>
    </source>
</evidence>
<feature type="region of interest" description="Disordered" evidence="1">
    <location>
        <begin position="287"/>
        <end position="317"/>
    </location>
</feature>
<feature type="compositionally biased region" description="Basic and acidic residues" evidence="1">
    <location>
        <begin position="119"/>
        <end position="136"/>
    </location>
</feature>
<dbReference type="SUPFAM" id="SSF57959">
    <property type="entry name" value="Leucine zipper domain"/>
    <property type="match status" value="1"/>
</dbReference>
<accession>A0A9P3PS18</accession>
<protein>
    <recommendedName>
        <fullName evidence="4">BZIP domain-containing protein</fullName>
    </recommendedName>
</protein>
<feature type="compositionally biased region" description="Basic and acidic residues" evidence="1">
    <location>
        <begin position="357"/>
        <end position="370"/>
    </location>
</feature>
<dbReference type="InterPro" id="IPR046347">
    <property type="entry name" value="bZIP_sf"/>
</dbReference>
<evidence type="ECO:0000313" key="3">
    <source>
        <dbReference type="Proteomes" id="UP001063166"/>
    </source>
</evidence>
<sequence>MATEVKRGCGWDWAPKTFISAAGGAGEVKAEGGTPITTPNRASEIESPDLPLRSGQRLFIIMSSKRGRKRNDNLPPNRARDVQRAFRARRAAHLLALEQRVSELEAENAKLRKMVGWPPDDRPPLGKGPTGKDKPSAMDTTTGKSSSRTSSLSPSAMASSSRTMHVIDPDAWEQALTMNDHDHPADVGPASEPSYQLPPMATPISTKPIYPSYGTAGLSSSLPSSASRSPIPPSTSAMYMNSPANYSHSSNERHLTGSYSSPSFVGRGGEMRVGSPRQHYAYHQPAYQNHDPTMHPQSPPPPSTPPAHSHSHSHLQQRDVVTPFAHRRSLNEQYSMSQGLHLPNPAQLHPQQNARPPDVHRMHDASEQHQHAYRMAYGPDGRINSMP</sequence>
<comment type="caution">
    <text evidence="2">The sequence shown here is derived from an EMBL/GenBank/DDBJ whole genome shotgun (WGS) entry which is preliminary data.</text>
</comment>
<feature type="compositionally biased region" description="Low complexity" evidence="1">
    <location>
        <begin position="145"/>
        <end position="163"/>
    </location>
</feature>
<dbReference type="GO" id="GO:0003700">
    <property type="term" value="F:DNA-binding transcription factor activity"/>
    <property type="evidence" value="ECO:0007669"/>
    <property type="project" value="InterPro"/>
</dbReference>
<dbReference type="AlphaFoldDB" id="A0A9P3PS18"/>
<dbReference type="Proteomes" id="UP001063166">
    <property type="component" value="Unassembled WGS sequence"/>
</dbReference>
<organism evidence="2 3">
    <name type="scientific">Lyophyllum shimeji</name>
    <name type="common">Hon-shimeji</name>
    <name type="synonym">Tricholoma shimeji</name>
    <dbReference type="NCBI Taxonomy" id="47721"/>
    <lineage>
        <taxon>Eukaryota</taxon>
        <taxon>Fungi</taxon>
        <taxon>Dikarya</taxon>
        <taxon>Basidiomycota</taxon>
        <taxon>Agaricomycotina</taxon>
        <taxon>Agaricomycetes</taxon>
        <taxon>Agaricomycetidae</taxon>
        <taxon>Agaricales</taxon>
        <taxon>Tricholomatineae</taxon>
        <taxon>Lyophyllaceae</taxon>
        <taxon>Lyophyllum</taxon>
    </lineage>
</organism>
<feature type="compositionally biased region" description="Low complexity" evidence="1">
    <location>
        <begin position="219"/>
        <end position="229"/>
    </location>
</feature>
<dbReference type="Gene3D" id="1.20.5.170">
    <property type="match status" value="1"/>
</dbReference>
<reference evidence="2" key="1">
    <citation type="submission" date="2022-07" db="EMBL/GenBank/DDBJ databases">
        <title>The genome of Lyophyllum shimeji provides insight into the initial evolution of ectomycorrhizal fungal genome.</title>
        <authorList>
            <person name="Kobayashi Y."/>
            <person name="Shibata T."/>
            <person name="Hirakawa H."/>
            <person name="Shigenobu S."/>
            <person name="Nishiyama T."/>
            <person name="Yamada A."/>
            <person name="Hasebe M."/>
            <person name="Kawaguchi M."/>
        </authorList>
    </citation>
    <scope>NUCLEOTIDE SEQUENCE</scope>
    <source>
        <strain evidence="2">AT787</strain>
    </source>
</reference>
<feature type="compositionally biased region" description="Polar residues" evidence="1">
    <location>
        <begin position="237"/>
        <end position="249"/>
    </location>
</feature>
<feature type="region of interest" description="Disordered" evidence="1">
    <location>
        <begin position="25"/>
        <end position="49"/>
    </location>
</feature>
<feature type="region of interest" description="Disordered" evidence="1">
    <location>
        <begin position="339"/>
        <end position="387"/>
    </location>
</feature>